<sequence>MSAATQIENRLKQLESHLQEENDVLQEVVQSFRELDKIAYQLGILATEQSYATRVSWWPMISILGTFSAGKSTFINYHLGYELQRTGNQAVDDKFTVICFSGDNQTSILPGIALDADPRFPFYQISRDIATITASSGQGVDAYLQLKTCASEQLRGKILIDSPGFDADSQRTSTLRITKYIIDLSDLVLVFFDARHPEPGAMRDTLEYLVANTMGRTDSNKFLYILNQMDTTAREDNPEEVVAAWLRSLAQAGLTAGRFYRIYNPNVCMPFQDSQVKERFDRKCQADMKEIRERMDQVGIERAYRIIGVLEQTAKNIEHKIVPQLQELIQRWKTRVIRTEIVLGITLAILAGVGLATTNITLNYNWQSPLTQGVIGLIIVVAIWIHFKISKMIANRILRRLQHEPLREEEREGLIRAFRKNACFWRILLVWFINQPVGWREKTRQRIYHILNGVDNHVQKLNNRFTNPSGKKTPSAPASHSEPMKSP</sequence>
<protein>
    <submittedName>
        <fullName evidence="10">Dynamin family protein</fullName>
    </submittedName>
</protein>
<keyword evidence="5 8" id="KW-0472">Membrane</keyword>
<keyword evidence="2" id="KW-0547">Nucleotide-binding</keyword>
<evidence type="ECO:0000256" key="6">
    <source>
        <dbReference type="SAM" id="Coils"/>
    </source>
</evidence>
<dbReference type="Gene3D" id="3.40.50.300">
    <property type="entry name" value="P-loop containing nucleotide triphosphate hydrolases"/>
    <property type="match status" value="1"/>
</dbReference>
<evidence type="ECO:0000256" key="3">
    <source>
        <dbReference type="ARBA" id="ARBA00022801"/>
    </source>
</evidence>
<evidence type="ECO:0000259" key="9">
    <source>
        <dbReference type="Pfam" id="PF00350"/>
    </source>
</evidence>
<dbReference type="EMBL" id="AP014633">
    <property type="protein sequence ID" value="BAP56071.1"/>
    <property type="molecule type" value="Genomic_DNA"/>
</dbReference>
<evidence type="ECO:0000313" key="11">
    <source>
        <dbReference type="Proteomes" id="UP000031623"/>
    </source>
</evidence>
<dbReference type="GO" id="GO:0003924">
    <property type="term" value="F:GTPase activity"/>
    <property type="evidence" value="ECO:0007669"/>
    <property type="project" value="InterPro"/>
</dbReference>
<feature type="coiled-coil region" evidence="6">
    <location>
        <begin position="4"/>
        <end position="31"/>
    </location>
</feature>
<dbReference type="KEGG" id="tig:THII_1774"/>
<dbReference type="GO" id="GO:0008053">
    <property type="term" value="P:mitochondrial fusion"/>
    <property type="evidence" value="ECO:0007669"/>
    <property type="project" value="TreeGrafter"/>
</dbReference>
<dbReference type="InterPro" id="IPR027417">
    <property type="entry name" value="P-loop_NTPase"/>
</dbReference>
<keyword evidence="6" id="KW-0175">Coiled coil</keyword>
<organism evidence="10 11">
    <name type="scientific">Thioploca ingrica</name>
    <dbReference type="NCBI Taxonomy" id="40754"/>
    <lineage>
        <taxon>Bacteria</taxon>
        <taxon>Pseudomonadati</taxon>
        <taxon>Pseudomonadota</taxon>
        <taxon>Gammaproteobacteria</taxon>
        <taxon>Thiotrichales</taxon>
        <taxon>Thiotrichaceae</taxon>
        <taxon>Thioploca</taxon>
    </lineage>
</organism>
<accession>A0A090BV16</accession>
<dbReference type="OrthoDB" id="8541181at2"/>
<keyword evidence="11" id="KW-1185">Reference proteome</keyword>
<feature type="transmembrane region" description="Helical" evidence="8">
    <location>
        <begin position="341"/>
        <end position="364"/>
    </location>
</feature>
<dbReference type="InterPro" id="IPR027094">
    <property type="entry name" value="Mitofusin_fam"/>
</dbReference>
<reference evidence="10 11" key="1">
    <citation type="journal article" date="2014" name="ISME J.">
        <title>Ecophysiology of Thioploca ingrica as revealed by the complete genome sequence supplemented with proteomic evidence.</title>
        <authorList>
            <person name="Kojima H."/>
            <person name="Ogura Y."/>
            <person name="Yamamoto N."/>
            <person name="Togashi T."/>
            <person name="Mori H."/>
            <person name="Watanabe T."/>
            <person name="Nemoto F."/>
            <person name="Kurokawa K."/>
            <person name="Hayashi T."/>
            <person name="Fukui M."/>
        </authorList>
    </citation>
    <scope>NUCLEOTIDE SEQUENCE [LARGE SCALE GENOMIC DNA]</scope>
</reference>
<evidence type="ECO:0000256" key="8">
    <source>
        <dbReference type="SAM" id="Phobius"/>
    </source>
</evidence>
<feature type="transmembrane region" description="Helical" evidence="8">
    <location>
        <begin position="370"/>
        <end position="389"/>
    </location>
</feature>
<dbReference type="Pfam" id="PF00350">
    <property type="entry name" value="Dynamin_N"/>
    <property type="match status" value="1"/>
</dbReference>
<evidence type="ECO:0000313" key="10">
    <source>
        <dbReference type="EMBL" id="BAP56071.1"/>
    </source>
</evidence>
<comment type="subcellular location">
    <subcellularLocation>
        <location evidence="1">Membrane</location>
    </subcellularLocation>
</comment>
<evidence type="ECO:0000256" key="4">
    <source>
        <dbReference type="ARBA" id="ARBA00023134"/>
    </source>
</evidence>
<proteinExistence type="predicted"/>
<dbReference type="SUPFAM" id="SSF52540">
    <property type="entry name" value="P-loop containing nucleoside triphosphate hydrolases"/>
    <property type="match status" value="1"/>
</dbReference>
<evidence type="ECO:0000256" key="2">
    <source>
        <dbReference type="ARBA" id="ARBA00022741"/>
    </source>
</evidence>
<keyword evidence="8" id="KW-0812">Transmembrane</keyword>
<dbReference type="GO" id="GO:0016020">
    <property type="term" value="C:membrane"/>
    <property type="evidence" value="ECO:0007669"/>
    <property type="project" value="UniProtKB-SubCell"/>
</dbReference>
<name>A0A090BV16_9GAMM</name>
<dbReference type="PANTHER" id="PTHR10465:SF0">
    <property type="entry name" value="SARCALUMENIN"/>
    <property type="match status" value="1"/>
</dbReference>
<feature type="region of interest" description="Disordered" evidence="7">
    <location>
        <begin position="463"/>
        <end position="487"/>
    </location>
</feature>
<feature type="compositionally biased region" description="Polar residues" evidence="7">
    <location>
        <begin position="463"/>
        <end position="478"/>
    </location>
</feature>
<evidence type="ECO:0000256" key="1">
    <source>
        <dbReference type="ARBA" id="ARBA00004370"/>
    </source>
</evidence>
<gene>
    <name evidence="10" type="ORF">THII_1774</name>
</gene>
<dbReference type="InterPro" id="IPR045063">
    <property type="entry name" value="Dynamin_N"/>
</dbReference>
<keyword evidence="3" id="KW-0378">Hydrolase</keyword>
<evidence type="ECO:0000256" key="7">
    <source>
        <dbReference type="SAM" id="MobiDB-lite"/>
    </source>
</evidence>
<dbReference type="AlphaFoldDB" id="A0A090BV16"/>
<dbReference type="PANTHER" id="PTHR10465">
    <property type="entry name" value="TRANSMEMBRANE GTPASE FZO1"/>
    <property type="match status" value="1"/>
</dbReference>
<evidence type="ECO:0000256" key="5">
    <source>
        <dbReference type="ARBA" id="ARBA00023136"/>
    </source>
</evidence>
<dbReference type="STRING" id="40754.THII_1774"/>
<dbReference type="HOGENOM" id="CLU_533095_0_0_6"/>
<dbReference type="Proteomes" id="UP000031623">
    <property type="component" value="Chromosome"/>
</dbReference>
<keyword evidence="8" id="KW-1133">Transmembrane helix</keyword>
<dbReference type="GO" id="GO:0005525">
    <property type="term" value="F:GTP binding"/>
    <property type="evidence" value="ECO:0007669"/>
    <property type="project" value="UniProtKB-KW"/>
</dbReference>
<feature type="domain" description="Dynamin N-terminal" evidence="9">
    <location>
        <begin position="61"/>
        <end position="204"/>
    </location>
</feature>
<keyword evidence="4" id="KW-0342">GTP-binding</keyword>